<gene>
    <name evidence="2" type="ORF">OG929_00035</name>
    <name evidence="3" type="ORF">OG929_44595</name>
</gene>
<protein>
    <submittedName>
        <fullName evidence="3">Uncharacterized protein</fullName>
    </submittedName>
</protein>
<evidence type="ECO:0000313" key="3">
    <source>
        <dbReference type="EMBL" id="WUT48917.1"/>
    </source>
</evidence>
<proteinExistence type="predicted"/>
<dbReference type="RefSeq" id="WP_329256681.1">
    <property type="nucleotide sequence ID" value="NZ_CP109011.1"/>
</dbReference>
<evidence type="ECO:0000256" key="1">
    <source>
        <dbReference type="SAM" id="MobiDB-lite"/>
    </source>
</evidence>
<reference evidence="3" key="1">
    <citation type="submission" date="2022-10" db="EMBL/GenBank/DDBJ databases">
        <title>The complete genomes of actinobacterial strains from the NBC collection.</title>
        <authorList>
            <person name="Joergensen T.S."/>
            <person name="Alvarez Arevalo M."/>
            <person name="Sterndorff E.B."/>
            <person name="Faurdal D."/>
            <person name="Vuksanovic O."/>
            <person name="Mourched A.-S."/>
            <person name="Charusanti P."/>
            <person name="Shaw S."/>
            <person name="Blin K."/>
            <person name="Weber T."/>
        </authorList>
    </citation>
    <scope>NUCLEOTIDE SEQUENCE</scope>
    <source>
        <strain evidence="3">NBC_00686</strain>
    </source>
</reference>
<dbReference type="EMBL" id="CP109011">
    <property type="protein sequence ID" value="WUT40760.1"/>
    <property type="molecule type" value="Genomic_DNA"/>
</dbReference>
<name>A0ABZ1XBT5_9ACTN</name>
<feature type="region of interest" description="Disordered" evidence="1">
    <location>
        <begin position="412"/>
        <end position="451"/>
    </location>
</feature>
<feature type="compositionally biased region" description="Pro residues" evidence="1">
    <location>
        <begin position="436"/>
        <end position="446"/>
    </location>
</feature>
<evidence type="ECO:0000313" key="2">
    <source>
        <dbReference type="EMBL" id="WUT40760.1"/>
    </source>
</evidence>
<feature type="region of interest" description="Disordered" evidence="1">
    <location>
        <begin position="134"/>
        <end position="164"/>
    </location>
</feature>
<dbReference type="EMBL" id="CP109011">
    <property type="protein sequence ID" value="WUT48917.1"/>
    <property type="molecule type" value="Genomic_DNA"/>
</dbReference>
<sequence length="540" mass="58121">MDTRAGPVTLICDPDDDATRTRSALAAGCIAVDTVPGSCARMARDILRALDMTGHRAAVAPSLPTESVWRAVTCWMNVLEIRQLALLRAHLLTPSRMRRLAILRERTGISLVLYAHVATDPAARRLHALMKSHGLDAGPSSTAPPPDRLAPQQAAMPARRCTSPPADRFPELPALSACSFTRFRAEARRRLDADDFARLDAQYLAGLYAARTHLARGPQPMAQQDLEFFLARLTTTSPSRPHTLVRLRGAQAGFLSCGLLLQAPAALHHASGPGLTGRPVTGYALYQVSRGIAHPVQLAAILALLFTGTHPEALSATPLLGLDARCTRLAVPDVWHPEHGSPSEPPGVCYAIPPRARPVFAAARSFRRLGGAADHFPLFELSFGHRLDALAKDAAYPIPALTHPHYGPDWHHRARCHQPAASPAAQSCPPRRRTPPPRPAEPPPDPQALNPGERAALLARTDIADPDDPTPEQAAFLAAIWAGHPDVERSCAPLSPQALAGLTERRLLHARSTPRTPVLHPDLRFALALPESGVRAGRPA</sequence>
<dbReference type="Proteomes" id="UP001432168">
    <property type="component" value="Chromosome"/>
</dbReference>
<evidence type="ECO:0000313" key="4">
    <source>
        <dbReference type="Proteomes" id="UP001432168"/>
    </source>
</evidence>
<organism evidence="3 4">
    <name type="scientific">Streptomyces pseudovenezuelae</name>
    <dbReference type="NCBI Taxonomy" id="67350"/>
    <lineage>
        <taxon>Bacteria</taxon>
        <taxon>Bacillati</taxon>
        <taxon>Actinomycetota</taxon>
        <taxon>Actinomycetes</taxon>
        <taxon>Kitasatosporales</taxon>
        <taxon>Streptomycetaceae</taxon>
        <taxon>Streptomyces</taxon>
        <taxon>Streptomyces aurantiacus group</taxon>
    </lineage>
</organism>
<accession>A0ABZ1XBT5</accession>
<keyword evidence="4" id="KW-1185">Reference proteome</keyword>
<feature type="compositionally biased region" description="Low complexity" evidence="1">
    <location>
        <begin position="418"/>
        <end position="429"/>
    </location>
</feature>